<sequence>MKLSFFAFSLLAISSTSFAYNAQIEAGFTNFEHDNNFIDSNGQADVTGTYYFSPVLIKGPFNEATFLGHNSNVYADYSYNYVESQDISIQAGTASRDVTSHHFNAGLEYYLEKFYLNAELGFGQLEVEDRLAMPIGTLSNTAQEDIYTYRAVAGYMPMSNLLLATGTSSYQSDHEDNDDNRLLLKAKYVAPLSTGQYINIEANALLGHTDNLVIATDYYFNSTFSAGLIYEIINNGQDNADLFTVRTKYFFQPNIAVGASAGFGDMTLLNINGTLRF</sequence>
<feature type="chain" id="PRO_5008671843" evidence="1">
    <location>
        <begin position="20"/>
        <end position="277"/>
    </location>
</feature>
<dbReference type="Proteomes" id="UP000186553">
    <property type="component" value="Unassembled WGS sequence"/>
</dbReference>
<accession>A0A1C3D0Z3</accession>
<protein>
    <submittedName>
        <fullName evidence="2">Porin</fullName>
    </submittedName>
</protein>
<dbReference type="RefSeq" id="WP_068885851.1">
    <property type="nucleotide sequence ID" value="NZ_CBCRUU010000005.1"/>
</dbReference>
<dbReference type="Pfam" id="PF16956">
    <property type="entry name" value="Porin_7"/>
    <property type="match status" value="1"/>
</dbReference>
<feature type="signal peptide" evidence="1">
    <location>
        <begin position="1"/>
        <end position="19"/>
    </location>
</feature>
<reference evidence="2 3" key="1">
    <citation type="submission" date="2016-07" db="EMBL/GenBank/DDBJ databases">
        <title>Acinetobacter sp. ANC 4603.</title>
        <authorList>
            <person name="Radolfova-Krizova L."/>
            <person name="Nemec A."/>
        </authorList>
    </citation>
    <scope>NUCLEOTIDE SEQUENCE [LARGE SCALE GENOMIC DNA]</scope>
    <source>
        <strain evidence="2 3">ANC 4603</strain>
    </source>
</reference>
<dbReference type="EMBL" id="MBDL01000001">
    <property type="protein sequence ID" value="ODA14715.1"/>
    <property type="molecule type" value="Genomic_DNA"/>
</dbReference>
<keyword evidence="1" id="KW-0732">Signal</keyword>
<comment type="caution">
    <text evidence="2">The sequence shown here is derived from an EMBL/GenBank/DDBJ whole genome shotgun (WGS) entry which is preliminary data.</text>
</comment>
<proteinExistence type="predicted"/>
<gene>
    <name evidence="2" type="ORF">BBP83_02690</name>
</gene>
<dbReference type="InterPro" id="IPR031593">
    <property type="entry name" value="Porin_7"/>
</dbReference>
<dbReference type="AlphaFoldDB" id="A0A1C3D0Z3"/>
<keyword evidence="3" id="KW-1185">Reference proteome</keyword>
<dbReference type="OrthoDB" id="6709190at2"/>
<evidence type="ECO:0000313" key="2">
    <source>
        <dbReference type="EMBL" id="ODA14715.1"/>
    </source>
</evidence>
<name>A0A1C3D0Z3_9GAMM</name>
<dbReference type="STRING" id="1891224.BBP83_02690"/>
<evidence type="ECO:0000256" key="1">
    <source>
        <dbReference type="SAM" id="SignalP"/>
    </source>
</evidence>
<evidence type="ECO:0000313" key="3">
    <source>
        <dbReference type="Proteomes" id="UP000186553"/>
    </source>
</evidence>
<organism evidence="2 3">
    <name type="scientific">Acinetobacter celticus</name>
    <dbReference type="NCBI Taxonomy" id="1891224"/>
    <lineage>
        <taxon>Bacteria</taxon>
        <taxon>Pseudomonadati</taxon>
        <taxon>Pseudomonadota</taxon>
        <taxon>Gammaproteobacteria</taxon>
        <taxon>Moraxellales</taxon>
        <taxon>Moraxellaceae</taxon>
        <taxon>Acinetobacter</taxon>
    </lineage>
</organism>